<accession>C2BR94</accession>
<dbReference type="PANTHER" id="PTHR13375:SF3">
    <property type="entry name" value="THO COMPLEX SUBUNIT 5 HOMOLOG"/>
    <property type="match status" value="1"/>
</dbReference>
<dbReference type="Bgee" id="WBGene00021311">
    <property type="expression patterns" value="Expressed in germ line (C elegans) and 4 other cell types or tissues"/>
</dbReference>
<keyword evidence="3" id="KW-0539">Nucleus</keyword>
<comment type="subcellular location">
    <subcellularLocation>
        <location evidence="1">Nucleus</location>
    </subcellularLocation>
</comment>
<proteinExistence type="evidence at protein level"/>
<dbReference type="PhylomeDB" id="C2BR94"/>
<evidence type="ECO:0000256" key="3">
    <source>
        <dbReference type="ARBA" id="ARBA00023242"/>
    </source>
</evidence>
<dbReference type="eggNOG" id="KOG2216">
    <property type="taxonomic scope" value="Eukaryota"/>
</dbReference>
<dbReference type="FunCoup" id="C2BR94">
    <property type="interactions" value="2421"/>
</dbReference>
<keyword evidence="7" id="KW-1185">Reference proteome</keyword>
<dbReference type="PeptideAtlas" id="C2BR94"/>
<dbReference type="GO" id="GO:0003729">
    <property type="term" value="F:mRNA binding"/>
    <property type="evidence" value="ECO:0000318"/>
    <property type="project" value="GO_Central"/>
</dbReference>
<dbReference type="GO" id="GO:0000445">
    <property type="term" value="C:THO complex part of transcription export complex"/>
    <property type="evidence" value="ECO:0000318"/>
    <property type="project" value="GO_Central"/>
</dbReference>
<dbReference type="PaxDb" id="6239-Y32H12A.2b.1"/>
<reference evidence="6 7" key="1">
    <citation type="journal article" date="1998" name="Science">
        <title>Genome sequence of the nematode C. elegans: a platform for investigating biology.</title>
        <authorList>
            <consortium name="The C. elegans sequencing consortium"/>
            <person name="Sulson J.E."/>
            <person name="Waterston R."/>
        </authorList>
    </citation>
    <scope>NUCLEOTIDE SEQUENCE [LARGE SCALE GENOMIC DNA]</scope>
    <source>
        <strain evidence="6 7">Bristol N2</strain>
    </source>
</reference>
<evidence type="ECO:0000256" key="5">
    <source>
        <dbReference type="SAM" id="MobiDB-lite"/>
    </source>
</evidence>
<dbReference type="IntAct" id="C2BR94">
    <property type="interactions" value="1"/>
</dbReference>
<dbReference type="GeneID" id="175735"/>
<comment type="similarity">
    <text evidence="2">Belongs to the THOC5 family.</text>
</comment>
<dbReference type="AlphaFoldDB" id="C2BR94"/>
<evidence type="ECO:0000256" key="2">
    <source>
        <dbReference type="ARBA" id="ARBA00008044"/>
    </source>
</evidence>
<keyword evidence="4" id="KW-0175">Coiled coil</keyword>
<protein>
    <submittedName>
        <fullName evidence="6">THO complex subunit 5</fullName>
    </submittedName>
</protein>
<dbReference type="Reactome" id="R-CEL-159236">
    <property type="pathway name" value="Transport of Mature mRNA derived from an Intron-Containing Transcript"/>
</dbReference>
<sequence length="599" mass="68613">MSVNVRPVKRFVEEQKKKNPEIKLSEKATQLLTDMPKMDSPEKLFNLEDKIATEMGSDRIFEEFLQDYAFLRNAVEEYLDGKPTSSDTISKIARLRRNTRLTHYGTALMRKEVAERMENVDAKLLQLQNVTSEVQHIQKEIDRCLDFSAGDEELELVPFEQFHTEASEILANETADNEHEQYLARLKFENEQRRELLSTLNELEGRRNVLQSDIRGKEVRLQGLKPKLEDLTKVAEPVFEMVGAKFKDLSIEGEQRKLSLQLPAPLAVAHIHAAAYKEIHDDKLFEFRILGTNDTEKQSKDETEAMKRKRKEDETTQEKINKMASELLEVHPMSLEFEIECSENIKISMQIQYLTELKVTTAKWHINTDSKLKKSPFFSIDSLMSDLFENDTGDKCPNDVGEMKIEHLNYRMNFNSSAKQIGKPFKFIQEISGSEGETDRIGATEHLRKVITTIRTRISNRAVLDGIIRDLESKKTDDLNLEPEVKINSFKICDDESFIASIPTSLTKKISNSAATDRFSYKIEASDGNGRKLTAYISIPADYPRHTALFGIAAPEDSESSTEVARQIEDRLNTEAHYVDDVKSIKEQLSLLLKHIDLS</sequence>
<dbReference type="Reactome" id="R-CEL-73856">
    <property type="pathway name" value="RNA Polymerase II Transcription Termination"/>
</dbReference>
<dbReference type="AGR" id="WB:WBGene00021311"/>
<dbReference type="InParanoid" id="C2BR94"/>
<dbReference type="InterPro" id="IPR019163">
    <property type="entry name" value="THO_Thoc5"/>
</dbReference>
<gene>
    <name evidence="6 8" type="primary">thoc-5</name>
    <name evidence="6" type="ORF">CELE_Y32H12A.2</name>
    <name evidence="8" type="ORF">Y32H12A.2</name>
</gene>
<dbReference type="OMA" id="IHATAYK"/>
<dbReference type="SMR" id="C2BR94"/>
<evidence type="ECO:0000313" key="6">
    <source>
        <dbReference type="EMBL" id="CCD73969.1"/>
    </source>
</evidence>
<evidence type="ECO:0000256" key="1">
    <source>
        <dbReference type="ARBA" id="ARBA00004123"/>
    </source>
</evidence>
<dbReference type="ExpressionAtlas" id="C2BR94">
    <property type="expression patterns" value="baseline and differential"/>
</dbReference>
<evidence type="ECO:0000313" key="7">
    <source>
        <dbReference type="Proteomes" id="UP000001940"/>
    </source>
</evidence>
<keyword evidence="9" id="KW-1267">Proteomics identification</keyword>
<dbReference type="CTD" id="175735"/>
<dbReference type="Pfam" id="PF09766">
    <property type="entry name" value="FmiP_Thoc5"/>
    <property type="match status" value="1"/>
</dbReference>
<dbReference type="GO" id="GO:0000347">
    <property type="term" value="C:THO complex"/>
    <property type="evidence" value="ECO:0000250"/>
    <property type="project" value="WormBase"/>
</dbReference>
<dbReference type="EMBL" id="BX284603">
    <property type="protein sequence ID" value="CCD73969.1"/>
    <property type="molecule type" value="Genomic_DNA"/>
</dbReference>
<name>C2BR94_CAEEL</name>
<dbReference type="GO" id="GO:0006406">
    <property type="term" value="P:mRNA export from nucleus"/>
    <property type="evidence" value="ECO:0000318"/>
    <property type="project" value="GO_Central"/>
</dbReference>
<organism evidence="6 7">
    <name type="scientific">Caenorhabditis elegans</name>
    <dbReference type="NCBI Taxonomy" id="6239"/>
    <lineage>
        <taxon>Eukaryota</taxon>
        <taxon>Metazoa</taxon>
        <taxon>Ecdysozoa</taxon>
        <taxon>Nematoda</taxon>
        <taxon>Chromadorea</taxon>
        <taxon>Rhabditida</taxon>
        <taxon>Rhabditina</taxon>
        <taxon>Rhabditomorpha</taxon>
        <taxon>Rhabditoidea</taxon>
        <taxon>Rhabditidae</taxon>
        <taxon>Peloderinae</taxon>
        <taxon>Caenorhabditis</taxon>
    </lineage>
</organism>
<dbReference type="WormBase" id="Y32H12A.2b">
    <property type="protein sequence ID" value="CE43711"/>
    <property type="gene ID" value="WBGene00021311"/>
    <property type="gene designation" value="thoc-5"/>
</dbReference>
<evidence type="ECO:0000313" key="8">
    <source>
        <dbReference type="WormBase" id="Y32H12A.2b"/>
    </source>
</evidence>
<dbReference type="Reactome" id="R-CEL-72187">
    <property type="pathway name" value="mRNA 3'-end processing"/>
</dbReference>
<dbReference type="Proteomes" id="UP000001940">
    <property type="component" value="Chromosome III"/>
</dbReference>
<dbReference type="RefSeq" id="NP_001254927.1">
    <property type="nucleotide sequence ID" value="NM_001267998.4"/>
</dbReference>
<evidence type="ECO:0007829" key="9">
    <source>
        <dbReference type="PeptideAtlas" id="C2BR94"/>
    </source>
</evidence>
<dbReference type="STRING" id="6239.Y32H12A.2b.2"/>
<feature type="region of interest" description="Disordered" evidence="5">
    <location>
        <begin position="296"/>
        <end position="317"/>
    </location>
</feature>
<feature type="coiled-coil region" evidence="4">
    <location>
        <begin position="172"/>
        <end position="220"/>
    </location>
</feature>
<dbReference type="PANTHER" id="PTHR13375">
    <property type="entry name" value="FMS INTERACTING PROTEIN"/>
    <property type="match status" value="1"/>
</dbReference>
<dbReference type="OrthoDB" id="20582at2759"/>
<evidence type="ECO:0000256" key="4">
    <source>
        <dbReference type="SAM" id="Coils"/>
    </source>
</evidence>